<dbReference type="Gene3D" id="3.20.20.370">
    <property type="entry name" value="Glycoside hydrolase/deacetylase"/>
    <property type="match status" value="1"/>
</dbReference>
<organism evidence="2 3">
    <name type="scientific">Alkalicella caledoniensis</name>
    <dbReference type="NCBI Taxonomy" id="2731377"/>
    <lineage>
        <taxon>Bacteria</taxon>
        <taxon>Bacillati</taxon>
        <taxon>Bacillota</taxon>
        <taxon>Clostridia</taxon>
        <taxon>Eubacteriales</taxon>
        <taxon>Proteinivoracaceae</taxon>
        <taxon>Alkalicella</taxon>
    </lineage>
</organism>
<dbReference type="SUPFAM" id="SSF88713">
    <property type="entry name" value="Glycoside hydrolase/deacetylase"/>
    <property type="match status" value="1"/>
</dbReference>
<dbReference type="AlphaFoldDB" id="A0A7G9W7C8"/>
<keyword evidence="3" id="KW-1185">Reference proteome</keyword>
<dbReference type="InterPro" id="IPR011330">
    <property type="entry name" value="Glyco_hydro/deAcase_b/a-brl"/>
</dbReference>
<dbReference type="GO" id="GO:0016810">
    <property type="term" value="F:hydrolase activity, acting on carbon-nitrogen (but not peptide) bonds"/>
    <property type="evidence" value="ECO:0007669"/>
    <property type="project" value="InterPro"/>
</dbReference>
<dbReference type="PANTHER" id="PTHR10587">
    <property type="entry name" value="GLYCOSYL TRANSFERASE-RELATED"/>
    <property type="match status" value="1"/>
</dbReference>
<dbReference type="PROSITE" id="PS51677">
    <property type="entry name" value="NODB"/>
    <property type="match status" value="1"/>
</dbReference>
<dbReference type="CDD" id="cd10948">
    <property type="entry name" value="CE4_BsPdaA_like"/>
    <property type="match status" value="1"/>
</dbReference>
<dbReference type="GO" id="GO:0016020">
    <property type="term" value="C:membrane"/>
    <property type="evidence" value="ECO:0007669"/>
    <property type="project" value="TreeGrafter"/>
</dbReference>
<dbReference type="InterPro" id="IPR050248">
    <property type="entry name" value="Polysacc_deacetylase_ArnD"/>
</dbReference>
<evidence type="ECO:0000313" key="3">
    <source>
        <dbReference type="Proteomes" id="UP000516160"/>
    </source>
</evidence>
<protein>
    <submittedName>
        <fullName evidence="2">Delta-lactam-biosynthetic de-N-acetylase</fullName>
    </submittedName>
</protein>
<evidence type="ECO:0000259" key="1">
    <source>
        <dbReference type="PROSITE" id="PS51677"/>
    </source>
</evidence>
<dbReference type="PROSITE" id="PS51257">
    <property type="entry name" value="PROKAR_LIPOPROTEIN"/>
    <property type="match status" value="1"/>
</dbReference>
<accession>A0A7G9W7C8</accession>
<evidence type="ECO:0000313" key="2">
    <source>
        <dbReference type="EMBL" id="QNO14590.1"/>
    </source>
</evidence>
<dbReference type="InterPro" id="IPR002509">
    <property type="entry name" value="NODB_dom"/>
</dbReference>
<dbReference type="EMBL" id="CP058559">
    <property type="protein sequence ID" value="QNO14590.1"/>
    <property type="molecule type" value="Genomic_DNA"/>
</dbReference>
<sequence>MDIKKLIPVLLVIILISCSVVLAEKFYDNTAYDWYFMPSKDNQPARTEPHYEKMLNDHGGYFIGNSDEKELYLTFDNGYENGYTTQILDVLKEKQVPAAFFVTGHYLETQAELIDRMVKEGHIVGNHSWHHPSLVEVDDATLKEELDSVKAKFTEMTGVEEMKYLRPPRGIFSERTLALSNELGYTNVFWSFAYMDWDVNNQKGAQYAYDNIMKRVHPGAIMLLHSISKDNAEALGRVIDELKSQGYVFKTLDDLVK</sequence>
<dbReference type="InterPro" id="IPR014235">
    <property type="entry name" value="Spore_PdaA"/>
</dbReference>
<gene>
    <name evidence="2" type="primary">pdaA</name>
    <name evidence="2" type="ORF">HYG86_07235</name>
</gene>
<feature type="domain" description="NodB homology" evidence="1">
    <location>
        <begin position="69"/>
        <end position="250"/>
    </location>
</feature>
<proteinExistence type="predicted"/>
<dbReference type="RefSeq" id="WP_213168411.1">
    <property type="nucleotide sequence ID" value="NZ_CP058559.1"/>
</dbReference>
<dbReference type="Pfam" id="PF01522">
    <property type="entry name" value="Polysacc_deac_1"/>
    <property type="match status" value="1"/>
</dbReference>
<dbReference type="NCBIfam" id="TIGR02884">
    <property type="entry name" value="spore_pdaA"/>
    <property type="match status" value="1"/>
</dbReference>
<reference evidence="2 3" key="1">
    <citation type="submission" date="2020-07" db="EMBL/GenBank/DDBJ databases">
        <title>Alkalicella. sp. LB2 genome.</title>
        <authorList>
            <person name="Postec A."/>
            <person name="Quemeneur M."/>
        </authorList>
    </citation>
    <scope>NUCLEOTIDE SEQUENCE [LARGE SCALE GENOMIC DNA]</scope>
    <source>
        <strain evidence="2 3">LB2</strain>
    </source>
</reference>
<dbReference type="KEGG" id="acae:HYG86_07235"/>
<dbReference type="Proteomes" id="UP000516160">
    <property type="component" value="Chromosome"/>
</dbReference>
<dbReference type="PANTHER" id="PTHR10587:SF78">
    <property type="entry name" value="PEPTIDOGLYCAN-N-ACETYLMURAMIC ACID DEACETYLASE PDAA"/>
    <property type="match status" value="1"/>
</dbReference>
<name>A0A7G9W7C8_ALKCA</name>
<dbReference type="GO" id="GO:0005975">
    <property type="term" value="P:carbohydrate metabolic process"/>
    <property type="evidence" value="ECO:0007669"/>
    <property type="project" value="InterPro"/>
</dbReference>